<dbReference type="InterPro" id="IPR050138">
    <property type="entry name" value="DHOase/Allantoinase_Hydrolase"/>
</dbReference>
<sequence>MTLDLLIRNAVCVSHNGIEPADVAVRDGIIVAIGHLGNVEAEEVLNANGLHLFPGVIDSQVHFREPGAEQKEDLESGSRAAVMGGVTAVFEMPNTKPGTTTVKALKDKISRATDRMWCDFAFYVGATSANAARIASLEKQPGCAGIKIFMGSSTGDLLVSDDESLEKVLANGFRRIAIHAEDEERLVERKEVAEHGGVSQHPIWRDEETAIRATERILRIARKTGRRIHVLHVTTEDEMAILAANKDIATVEATPQHLTLSAPECYEDLGTFAQMNPPIRDERHRQGLWKALSVGIVDVIGSDHAPHEKEMKALDYPLSPSGMPGVQTLVPLMIDHVNKGNLSLERFMDLTSAGPARIFNIAGKGRLAVGYDADFTIVDLKKKWVITEDWLQSKCGWSPFTDRQLIGKPVGTFVRGSKVMWEGALAEQATGQPIRFQETLGG</sequence>
<dbReference type="SUPFAM" id="SSF51556">
    <property type="entry name" value="Metallo-dependent hydrolases"/>
    <property type="match status" value="1"/>
</dbReference>
<dbReference type="CDD" id="cd01318">
    <property type="entry name" value="DHOase_IIb"/>
    <property type="match status" value="1"/>
</dbReference>
<name>A0A501PAZ5_9PROT</name>
<evidence type="ECO:0000313" key="9">
    <source>
        <dbReference type="EMBL" id="TPD57569.1"/>
    </source>
</evidence>
<dbReference type="GO" id="GO:0004038">
    <property type="term" value="F:allantoinase activity"/>
    <property type="evidence" value="ECO:0007669"/>
    <property type="project" value="TreeGrafter"/>
</dbReference>
<dbReference type="EC" id="3.5.2.3" evidence="9"/>
<dbReference type="EMBL" id="VFIY01000018">
    <property type="protein sequence ID" value="TPD57569.1"/>
    <property type="molecule type" value="Genomic_DNA"/>
</dbReference>
<feature type="modified residue" description="N6-carboxylysine" evidence="6">
    <location>
        <position position="147"/>
    </location>
</feature>
<dbReference type="NCBIfam" id="NF006559">
    <property type="entry name" value="PRK09060.1"/>
    <property type="match status" value="1"/>
</dbReference>
<dbReference type="InterPro" id="IPR011059">
    <property type="entry name" value="Metal-dep_hydrolase_composite"/>
</dbReference>
<dbReference type="InterPro" id="IPR006680">
    <property type="entry name" value="Amidohydro-rel"/>
</dbReference>
<accession>A0A501PAZ5</accession>
<comment type="similarity">
    <text evidence="3">Belongs to the metallo-dependent hydrolases superfamily. DHOase family. Class I DHOase subfamily.</text>
</comment>
<evidence type="ECO:0000256" key="1">
    <source>
        <dbReference type="ARBA" id="ARBA00001947"/>
    </source>
</evidence>
<evidence type="ECO:0000259" key="7">
    <source>
        <dbReference type="Pfam" id="PF00449"/>
    </source>
</evidence>
<evidence type="ECO:0000256" key="6">
    <source>
        <dbReference type="PIRSR" id="PIRSR611612-50"/>
    </source>
</evidence>
<comment type="function">
    <text evidence="2">Catalyzes the reversible cyclization of carbamoyl aspartate to dihydroorotate.</text>
</comment>
<dbReference type="PANTHER" id="PTHR43668">
    <property type="entry name" value="ALLANTOINASE"/>
    <property type="match status" value="1"/>
</dbReference>
<dbReference type="InterPro" id="IPR011612">
    <property type="entry name" value="Urease_alpha_N_dom"/>
</dbReference>
<dbReference type="NCBIfam" id="TIGR00857">
    <property type="entry name" value="pyrC_multi"/>
    <property type="match status" value="1"/>
</dbReference>
<protein>
    <submittedName>
        <fullName evidence="9">Dihydroorotase</fullName>
        <ecNumber evidence="9">3.5.2.3</ecNumber>
    </submittedName>
</protein>
<dbReference type="GO" id="GO:0006145">
    <property type="term" value="P:purine nucleobase catabolic process"/>
    <property type="evidence" value="ECO:0007669"/>
    <property type="project" value="TreeGrafter"/>
</dbReference>
<dbReference type="InterPro" id="IPR002195">
    <property type="entry name" value="Dihydroorotase_CS"/>
</dbReference>
<keyword evidence="5 9" id="KW-0378">Hydrolase</keyword>
<feature type="domain" description="Amidohydrolase-related" evidence="8">
    <location>
        <begin position="52"/>
        <end position="415"/>
    </location>
</feature>
<dbReference type="AlphaFoldDB" id="A0A501PAZ5"/>
<comment type="PTM">
    <text evidence="6">Carbamylation allows a single lysine to coordinate two nickel ions.</text>
</comment>
<comment type="caution">
    <text evidence="9">The sequence shown here is derived from an EMBL/GenBank/DDBJ whole genome shotgun (WGS) entry which is preliminary data.</text>
</comment>
<dbReference type="PANTHER" id="PTHR43668:SF4">
    <property type="entry name" value="ALLANTOINASE"/>
    <property type="match status" value="1"/>
</dbReference>
<dbReference type="Proteomes" id="UP000319148">
    <property type="component" value="Unassembled WGS sequence"/>
</dbReference>
<dbReference type="SUPFAM" id="SSF51338">
    <property type="entry name" value="Composite domain of metallo-dependent hydrolases"/>
    <property type="match status" value="1"/>
</dbReference>
<dbReference type="GO" id="GO:0004151">
    <property type="term" value="F:dihydroorotase activity"/>
    <property type="evidence" value="ECO:0007669"/>
    <property type="project" value="UniProtKB-EC"/>
</dbReference>
<evidence type="ECO:0000259" key="8">
    <source>
        <dbReference type="Pfam" id="PF01979"/>
    </source>
</evidence>
<dbReference type="PROSITE" id="PS00483">
    <property type="entry name" value="DIHYDROOROTASE_2"/>
    <property type="match status" value="1"/>
</dbReference>
<organism evidence="9 10">
    <name type="scientific">Emcibacter nanhaiensis</name>
    <dbReference type="NCBI Taxonomy" id="1505037"/>
    <lineage>
        <taxon>Bacteria</taxon>
        <taxon>Pseudomonadati</taxon>
        <taxon>Pseudomonadota</taxon>
        <taxon>Alphaproteobacteria</taxon>
        <taxon>Emcibacterales</taxon>
        <taxon>Emcibacteraceae</taxon>
        <taxon>Emcibacter</taxon>
    </lineage>
</organism>
<dbReference type="Pfam" id="PF00449">
    <property type="entry name" value="Urease_alpha"/>
    <property type="match status" value="1"/>
</dbReference>
<feature type="domain" description="Urease alpha-subunit N-terminal" evidence="7">
    <location>
        <begin position="2"/>
        <end position="43"/>
    </location>
</feature>
<keyword evidence="4" id="KW-0479">Metal-binding</keyword>
<dbReference type="InterPro" id="IPR032466">
    <property type="entry name" value="Metal_Hydrolase"/>
</dbReference>
<evidence type="ECO:0000313" key="10">
    <source>
        <dbReference type="Proteomes" id="UP000319148"/>
    </source>
</evidence>
<dbReference type="Pfam" id="PF01979">
    <property type="entry name" value="Amidohydro_1"/>
    <property type="match status" value="1"/>
</dbReference>
<keyword evidence="10" id="KW-1185">Reference proteome</keyword>
<comment type="cofactor">
    <cofactor evidence="1">
        <name>Zn(2+)</name>
        <dbReference type="ChEBI" id="CHEBI:29105"/>
    </cofactor>
</comment>
<gene>
    <name evidence="9" type="ORF">FIV46_15760</name>
</gene>
<dbReference type="Gene3D" id="2.30.40.10">
    <property type="entry name" value="Urease, subunit C, domain 1"/>
    <property type="match status" value="1"/>
</dbReference>
<dbReference type="GO" id="GO:0046872">
    <property type="term" value="F:metal ion binding"/>
    <property type="evidence" value="ECO:0007669"/>
    <property type="project" value="UniProtKB-KW"/>
</dbReference>
<dbReference type="Gene3D" id="3.20.20.140">
    <property type="entry name" value="Metal-dependent hydrolases"/>
    <property type="match status" value="1"/>
</dbReference>
<evidence type="ECO:0000256" key="4">
    <source>
        <dbReference type="ARBA" id="ARBA00022723"/>
    </source>
</evidence>
<evidence type="ECO:0000256" key="3">
    <source>
        <dbReference type="ARBA" id="ARBA00010286"/>
    </source>
</evidence>
<evidence type="ECO:0000256" key="2">
    <source>
        <dbReference type="ARBA" id="ARBA00002368"/>
    </source>
</evidence>
<evidence type="ECO:0000256" key="5">
    <source>
        <dbReference type="ARBA" id="ARBA00022801"/>
    </source>
</evidence>
<reference evidence="10" key="1">
    <citation type="submission" date="2019-06" db="EMBL/GenBank/DDBJ databases">
        <title>The complete genome of Emcibacter congregatus ZYLT.</title>
        <authorList>
            <person name="Zhao Z."/>
        </authorList>
    </citation>
    <scope>NUCLEOTIDE SEQUENCE [LARGE SCALE GENOMIC DNA]</scope>
    <source>
        <strain evidence="10">MCCC 1A06723</strain>
    </source>
</reference>
<proteinExistence type="inferred from homology"/>
<dbReference type="RefSeq" id="WP_139941884.1">
    <property type="nucleotide sequence ID" value="NZ_JBHSYP010000005.1"/>
</dbReference>
<dbReference type="OrthoDB" id="9775759at2"/>
<dbReference type="GO" id="GO:0005737">
    <property type="term" value="C:cytoplasm"/>
    <property type="evidence" value="ECO:0007669"/>
    <property type="project" value="TreeGrafter"/>
</dbReference>